<evidence type="ECO:0000256" key="8">
    <source>
        <dbReference type="SAM" id="MobiDB-lite"/>
    </source>
</evidence>
<dbReference type="Proteomes" id="UP000886520">
    <property type="component" value="Chromosome 2"/>
</dbReference>
<dbReference type="EMBL" id="JABFUD020000003">
    <property type="protein sequence ID" value="KAI5081885.1"/>
    <property type="molecule type" value="Genomic_DNA"/>
</dbReference>
<dbReference type="GO" id="GO:0003688">
    <property type="term" value="F:DNA replication origin binding"/>
    <property type="evidence" value="ECO:0007669"/>
    <property type="project" value="TreeGrafter"/>
</dbReference>
<sequence length="461" mass="52679">MEGSSPTRRRRKAVAEEENQIASSTDIPKETDIVPSKRPRNNDPALARRAISLLRSRLCGHSQPLLLPEAQENERKIFELLSETIRNASNNSILLLGPRGCGKSLVLNKVMVEIQHEYPERLSVIRLSGLLHTDDYSALREIAKQLCVEHQLVFSKAASFDDNSQFLTTMLRECALSHKSVVFILDDFDLFAQMSKQKLLYNLLNIMQSREAQALVIGVSCRLDADQLLEKRVRSRFSHRKILFNPPSADDLQKLLPQLLSLPVDSSTIDTNYAEAFNASIQDMFKSKDVKNILLSITKVDLSPRHMLNFLFLVVCAMDWKYGFLSLSNFKQACVALRRQTKLESMRDASVLELYLLVSMKRLEGKERETYNFITVFKEYKSLHDSHSTCDLYPQEVCQRAFENLLDRQLIMIADGRRSSIGIEFCPVKLLVSSYEIEEGLKSSPVCPAILLQWFAHEEFK</sequence>
<dbReference type="InterPro" id="IPR016527">
    <property type="entry name" value="ORC4"/>
</dbReference>
<evidence type="ECO:0000313" key="10">
    <source>
        <dbReference type="EMBL" id="KAI5081885.1"/>
    </source>
</evidence>
<dbReference type="PANTHER" id="PTHR12087">
    <property type="entry name" value="ORIGIN RECOGNITION COMPLEX SUBUNIT 4"/>
    <property type="match status" value="1"/>
</dbReference>
<comment type="caution">
    <text evidence="10">The sequence shown here is derived from an EMBL/GenBank/DDBJ whole genome shotgun (WGS) entry which is preliminary data.</text>
</comment>
<keyword evidence="3" id="KW-0934">Plastid</keyword>
<dbReference type="GO" id="GO:0006270">
    <property type="term" value="P:DNA replication initiation"/>
    <property type="evidence" value="ECO:0007669"/>
    <property type="project" value="TreeGrafter"/>
</dbReference>
<gene>
    <name evidence="10" type="ORF">GOP47_0001628</name>
</gene>
<accession>A0A9D4V8L8</accession>
<proteinExistence type="inferred from homology"/>
<dbReference type="InterPro" id="IPR003593">
    <property type="entry name" value="AAA+_ATPase"/>
</dbReference>
<dbReference type="InterPro" id="IPR027417">
    <property type="entry name" value="P-loop_NTPase"/>
</dbReference>
<dbReference type="GO" id="GO:0005664">
    <property type="term" value="C:nuclear origin of replication recognition complex"/>
    <property type="evidence" value="ECO:0007669"/>
    <property type="project" value="TreeGrafter"/>
</dbReference>
<comment type="similarity">
    <text evidence="2 7">Belongs to the ORC4 family.</text>
</comment>
<evidence type="ECO:0000256" key="3">
    <source>
        <dbReference type="ARBA" id="ARBA00022528"/>
    </source>
</evidence>
<evidence type="ECO:0000256" key="2">
    <source>
        <dbReference type="ARBA" id="ARBA00005334"/>
    </source>
</evidence>
<dbReference type="CDD" id="cd00009">
    <property type="entry name" value="AAA"/>
    <property type="match status" value="1"/>
</dbReference>
<dbReference type="PANTHER" id="PTHR12087:SF0">
    <property type="entry name" value="ORIGIN RECOGNITION COMPLEX SUBUNIT 4"/>
    <property type="match status" value="1"/>
</dbReference>
<protein>
    <recommendedName>
        <fullName evidence="7">Origin of replication complex subunit 4</fullName>
    </recommendedName>
</protein>
<feature type="region of interest" description="Disordered" evidence="8">
    <location>
        <begin position="1"/>
        <end position="44"/>
    </location>
</feature>
<dbReference type="AlphaFoldDB" id="A0A9D4V8L8"/>
<evidence type="ECO:0000259" key="9">
    <source>
        <dbReference type="SMART" id="SM00382"/>
    </source>
</evidence>
<feature type="domain" description="AAA+ ATPase" evidence="9">
    <location>
        <begin position="89"/>
        <end position="247"/>
    </location>
</feature>
<dbReference type="SMART" id="SM00382">
    <property type="entry name" value="AAA"/>
    <property type="match status" value="1"/>
</dbReference>
<dbReference type="Pfam" id="PF14629">
    <property type="entry name" value="ORC4_C"/>
    <property type="match status" value="1"/>
</dbReference>
<keyword evidence="6 7" id="KW-0539">Nucleus</keyword>
<keyword evidence="3" id="KW-0150">Chloroplast</keyword>
<organism evidence="10 11">
    <name type="scientific">Adiantum capillus-veneris</name>
    <name type="common">Maidenhair fern</name>
    <dbReference type="NCBI Taxonomy" id="13818"/>
    <lineage>
        <taxon>Eukaryota</taxon>
        <taxon>Viridiplantae</taxon>
        <taxon>Streptophyta</taxon>
        <taxon>Embryophyta</taxon>
        <taxon>Tracheophyta</taxon>
        <taxon>Polypodiopsida</taxon>
        <taxon>Polypodiidae</taxon>
        <taxon>Polypodiales</taxon>
        <taxon>Pteridineae</taxon>
        <taxon>Pteridaceae</taxon>
        <taxon>Vittarioideae</taxon>
        <taxon>Adiantum</taxon>
    </lineage>
</organism>
<comment type="subcellular location">
    <subcellularLocation>
        <location evidence="1 7">Nucleus</location>
    </subcellularLocation>
</comment>
<dbReference type="Gene3D" id="3.40.50.300">
    <property type="entry name" value="P-loop containing nucleotide triphosphate hydrolases"/>
    <property type="match status" value="1"/>
</dbReference>
<reference evidence="10" key="1">
    <citation type="submission" date="2021-01" db="EMBL/GenBank/DDBJ databases">
        <title>Adiantum capillus-veneris genome.</title>
        <authorList>
            <person name="Fang Y."/>
            <person name="Liao Q."/>
        </authorList>
    </citation>
    <scope>NUCLEOTIDE SEQUENCE</scope>
    <source>
        <strain evidence="10">H3</strain>
        <tissue evidence="10">Leaf</tissue>
    </source>
</reference>
<name>A0A9D4V8L8_ADICA</name>
<keyword evidence="5 7" id="KW-0238">DNA-binding</keyword>
<keyword evidence="4 7" id="KW-0235">DNA replication</keyword>
<evidence type="ECO:0000313" key="11">
    <source>
        <dbReference type="Proteomes" id="UP000886520"/>
    </source>
</evidence>
<keyword evidence="11" id="KW-1185">Reference proteome</keyword>
<dbReference type="PIRSF" id="PIRSF007858">
    <property type="entry name" value="ORC4"/>
    <property type="match status" value="1"/>
</dbReference>
<dbReference type="GO" id="GO:0016887">
    <property type="term" value="F:ATP hydrolysis activity"/>
    <property type="evidence" value="ECO:0007669"/>
    <property type="project" value="InterPro"/>
</dbReference>
<evidence type="ECO:0000256" key="5">
    <source>
        <dbReference type="ARBA" id="ARBA00023125"/>
    </source>
</evidence>
<evidence type="ECO:0000256" key="7">
    <source>
        <dbReference type="PIRNR" id="PIRNR007858"/>
    </source>
</evidence>
<comment type="function">
    <text evidence="7">Component of the origin recognition complex (ORC) that binds origins of replication.</text>
</comment>
<evidence type="ECO:0000256" key="6">
    <source>
        <dbReference type="ARBA" id="ARBA00023242"/>
    </source>
</evidence>
<dbReference type="Pfam" id="PF13401">
    <property type="entry name" value="AAA_22"/>
    <property type="match status" value="1"/>
</dbReference>
<dbReference type="InterPro" id="IPR032705">
    <property type="entry name" value="ORC4_C"/>
</dbReference>
<dbReference type="InterPro" id="IPR049945">
    <property type="entry name" value="AAA_22"/>
</dbReference>
<evidence type="ECO:0000256" key="4">
    <source>
        <dbReference type="ARBA" id="ARBA00022705"/>
    </source>
</evidence>
<dbReference type="OrthoDB" id="343623at2759"/>
<evidence type="ECO:0000256" key="1">
    <source>
        <dbReference type="ARBA" id="ARBA00004123"/>
    </source>
</evidence>
<dbReference type="SUPFAM" id="SSF52540">
    <property type="entry name" value="P-loop containing nucleoside triphosphate hydrolases"/>
    <property type="match status" value="1"/>
</dbReference>